<dbReference type="InterPro" id="IPR038260">
    <property type="entry name" value="Vps53_C_sf"/>
</dbReference>
<evidence type="ECO:0000256" key="1">
    <source>
        <dbReference type="ARBA" id="ARBA00004150"/>
    </source>
</evidence>
<evidence type="ECO:0000313" key="10">
    <source>
        <dbReference type="EMBL" id="ORX35808.1"/>
    </source>
</evidence>
<dbReference type="RefSeq" id="XP_021869972.1">
    <property type="nucleotide sequence ID" value="XM_022016464.1"/>
</dbReference>
<evidence type="ECO:0000256" key="2">
    <source>
        <dbReference type="ARBA" id="ARBA00004481"/>
    </source>
</evidence>
<gene>
    <name evidence="10" type="ORF">BD324DRAFT_631786</name>
</gene>
<dbReference type="PANTHER" id="PTHR12820">
    <property type="entry name" value="VACUOLAR SORTING PROTEIN 53"/>
    <property type="match status" value="1"/>
</dbReference>
<evidence type="ECO:0000256" key="7">
    <source>
        <dbReference type="SAM" id="MobiDB-lite"/>
    </source>
</evidence>
<dbReference type="InterPro" id="IPR039766">
    <property type="entry name" value="Vps53"/>
</dbReference>
<dbReference type="Gene3D" id="1.10.357.110">
    <property type="entry name" value="Vacuolar protein sorting-associated protein 53, C-terminus"/>
    <property type="match status" value="1"/>
</dbReference>
<feature type="domain" description="Vps53 N-terminal" evidence="8">
    <location>
        <begin position="31"/>
        <end position="391"/>
    </location>
</feature>
<evidence type="ECO:0000256" key="6">
    <source>
        <dbReference type="ARBA" id="ARBA00023136"/>
    </source>
</evidence>
<dbReference type="AlphaFoldDB" id="A0A1Y1UCM6"/>
<dbReference type="PANTHER" id="PTHR12820:SF0">
    <property type="entry name" value="VACUOLAR PROTEIN SORTING-ASSOCIATED PROTEIN 53 HOMOLOG"/>
    <property type="match status" value="1"/>
</dbReference>
<dbReference type="FunFam" id="1.10.357.110:FF:000004">
    <property type="entry name" value="Vacuolar-sorting protein 53 long isoform"/>
    <property type="match status" value="1"/>
</dbReference>
<comment type="subcellular location">
    <subcellularLocation>
        <location evidence="2">Endosome membrane</location>
        <topology evidence="2">Peripheral membrane protein</topology>
    </subcellularLocation>
    <subcellularLocation>
        <location evidence="1">Golgi apparatus</location>
        <location evidence="1">trans-Golgi network membrane</location>
        <topology evidence="1">Peripheral membrane protein</topology>
    </subcellularLocation>
</comment>
<dbReference type="Pfam" id="PF16854">
    <property type="entry name" value="VPS53_C"/>
    <property type="match status" value="1"/>
</dbReference>
<dbReference type="GeneID" id="33558273"/>
<dbReference type="STRING" id="4999.A0A1Y1UCM6"/>
<dbReference type="InterPro" id="IPR031745">
    <property type="entry name" value="Vps53_C"/>
</dbReference>
<evidence type="ECO:0000259" key="9">
    <source>
        <dbReference type="Pfam" id="PF16854"/>
    </source>
</evidence>
<evidence type="ECO:0000256" key="5">
    <source>
        <dbReference type="ARBA" id="ARBA00023034"/>
    </source>
</evidence>
<feature type="compositionally biased region" description="Basic and acidic residues" evidence="7">
    <location>
        <begin position="780"/>
        <end position="798"/>
    </location>
</feature>
<evidence type="ECO:0000259" key="8">
    <source>
        <dbReference type="Pfam" id="PF04100"/>
    </source>
</evidence>
<keyword evidence="4" id="KW-0967">Endosome</keyword>
<sequence>MVTAGTMSSPIREDQPTAGPSKSSASLTERVMARLSQDFASEGSLSRHQQIQARLQLEILDRKDRIAQLKSELRRDQDPGKMSRIQSQIGQLMSQINVIREKAAEAEAIVKAITTDIQRLDTAKRNLTGAIQTLERWEMLRNAHQQLQDLLPTKNYREMSTALSAVMHLMTPLKPLSTIAVVAELFKSAEEARKSIQEKVAAEMDLFFRNSPNQPADPETIRNVCLVIDVLGGDFRNHIVERYLQIELAEYRRIFRSTEEAGQLDNVPRRYAWFRRVLKYHDEETATLFPSSWEVTRLLVANFSEYTRADMSNVLGKGKPNVAVLLDALQSTLDFESAFAARFEMPFEDVTVGGPTTQTPGKWIISSVFTPYFSVYVDAQDRAISDMLSQYRGARSRSSLEGAVADETEATGPTVLPSSTELFYFYAQTLEQCGKYTTGEPMTALAKVFGKWLKVYSDEVLIAGMKRDLSRKSVEGRLNLQEIRNACVILNTAEYCQNTSLQLEERVKDKIDDQYKEEISFAAERDTFTSTISQCITTILRELEAACEPAFSAILKTPWIHLENVSGRSAYVVDLVGCIKQVAEVVRARIESKRYLRTFADRAVGVVMARFTQAVVKSRPLKKIGAEQILLDVQAVKSCLLSLPDPQPEAAANAYTKYVTKNTGQLETMLKVVLAPDDPPEGFVQNYCLLIGDRSFSNFQKILDLKGTPRTDQQRLLDIFLSVTSNKDDLSDTSFLTALDMDPSADKGVLSPTVGHPFSPTGPSSGLPDLLSRGGSVEGSSRDGHRPESTKPFGDFRRLVSFATRPRPD</sequence>
<keyword evidence="5" id="KW-0333">Golgi apparatus</keyword>
<proteinExistence type="inferred from homology"/>
<name>A0A1Y1UCM6_9TREE</name>
<dbReference type="GO" id="GO:0010008">
    <property type="term" value="C:endosome membrane"/>
    <property type="evidence" value="ECO:0007669"/>
    <property type="project" value="UniProtKB-SubCell"/>
</dbReference>
<protein>
    <submittedName>
        <fullName evidence="10">Vps53-like protein</fullName>
    </submittedName>
</protein>
<dbReference type="InParanoid" id="A0A1Y1UCM6"/>
<accession>A0A1Y1UCM6</accession>
<dbReference type="FunCoup" id="A0A1Y1UCM6">
    <property type="interactions" value="434"/>
</dbReference>
<dbReference type="GO" id="GO:0000938">
    <property type="term" value="C:GARP complex"/>
    <property type="evidence" value="ECO:0007669"/>
    <property type="project" value="InterPro"/>
</dbReference>
<dbReference type="GO" id="GO:0042147">
    <property type="term" value="P:retrograde transport, endosome to Golgi"/>
    <property type="evidence" value="ECO:0007669"/>
    <property type="project" value="InterPro"/>
</dbReference>
<comment type="caution">
    <text evidence="10">The sequence shown here is derived from an EMBL/GenBank/DDBJ whole genome shotgun (WGS) entry which is preliminary data.</text>
</comment>
<evidence type="ECO:0000256" key="3">
    <source>
        <dbReference type="ARBA" id="ARBA00008628"/>
    </source>
</evidence>
<evidence type="ECO:0000313" key="11">
    <source>
        <dbReference type="Proteomes" id="UP000193218"/>
    </source>
</evidence>
<dbReference type="InterPro" id="IPR007234">
    <property type="entry name" value="Vps53_N"/>
</dbReference>
<feature type="region of interest" description="Disordered" evidence="7">
    <location>
        <begin position="1"/>
        <end position="27"/>
    </location>
</feature>
<dbReference type="Proteomes" id="UP000193218">
    <property type="component" value="Unassembled WGS sequence"/>
</dbReference>
<dbReference type="Pfam" id="PF04100">
    <property type="entry name" value="Vps53_N"/>
    <property type="match status" value="1"/>
</dbReference>
<comment type="similarity">
    <text evidence="3">Belongs to the VPS53 family.</text>
</comment>
<feature type="compositionally biased region" description="Polar residues" evidence="7">
    <location>
        <begin position="18"/>
        <end position="27"/>
    </location>
</feature>
<evidence type="ECO:0000256" key="4">
    <source>
        <dbReference type="ARBA" id="ARBA00022753"/>
    </source>
</evidence>
<dbReference type="OrthoDB" id="10261632at2759"/>
<feature type="domain" description="Vps53 C-terminal" evidence="9">
    <location>
        <begin position="627"/>
        <end position="708"/>
    </location>
</feature>
<keyword evidence="11" id="KW-1185">Reference proteome</keyword>
<keyword evidence="6" id="KW-0472">Membrane</keyword>
<organism evidence="10 11">
    <name type="scientific">Kockovaella imperatae</name>
    <dbReference type="NCBI Taxonomy" id="4999"/>
    <lineage>
        <taxon>Eukaryota</taxon>
        <taxon>Fungi</taxon>
        <taxon>Dikarya</taxon>
        <taxon>Basidiomycota</taxon>
        <taxon>Agaricomycotina</taxon>
        <taxon>Tremellomycetes</taxon>
        <taxon>Tremellales</taxon>
        <taxon>Cuniculitremaceae</taxon>
        <taxon>Kockovaella</taxon>
    </lineage>
</organism>
<reference evidence="10 11" key="1">
    <citation type="submission" date="2017-03" db="EMBL/GenBank/DDBJ databases">
        <title>Widespread Adenine N6-methylation of Active Genes in Fungi.</title>
        <authorList>
            <consortium name="DOE Joint Genome Institute"/>
            <person name="Mondo S.J."/>
            <person name="Dannebaum R.O."/>
            <person name="Kuo R.C."/>
            <person name="Louie K.B."/>
            <person name="Bewick A.J."/>
            <person name="Labutti K."/>
            <person name="Haridas S."/>
            <person name="Kuo A."/>
            <person name="Salamov A."/>
            <person name="Ahrendt S.R."/>
            <person name="Lau R."/>
            <person name="Bowen B.P."/>
            <person name="Lipzen A."/>
            <person name="Sullivan W."/>
            <person name="Andreopoulos W.B."/>
            <person name="Clum A."/>
            <person name="Lindquist E."/>
            <person name="Daum C."/>
            <person name="Northen T.R."/>
            <person name="Ramamoorthy G."/>
            <person name="Schmitz R.J."/>
            <person name="Gryganskyi A."/>
            <person name="Culley D."/>
            <person name="Magnuson J."/>
            <person name="James T.Y."/>
            <person name="O'Malley M.A."/>
            <person name="Stajich J.E."/>
            <person name="Spatafora J.W."/>
            <person name="Visel A."/>
            <person name="Grigoriev I.V."/>
        </authorList>
    </citation>
    <scope>NUCLEOTIDE SEQUENCE [LARGE SCALE GENOMIC DNA]</scope>
    <source>
        <strain evidence="10 11">NRRL Y-17943</strain>
    </source>
</reference>
<dbReference type="GO" id="GO:0005829">
    <property type="term" value="C:cytosol"/>
    <property type="evidence" value="ECO:0007669"/>
    <property type="project" value="GOC"/>
</dbReference>
<feature type="region of interest" description="Disordered" evidence="7">
    <location>
        <begin position="747"/>
        <end position="809"/>
    </location>
</feature>
<dbReference type="EMBL" id="NBSH01000010">
    <property type="protein sequence ID" value="ORX35808.1"/>
    <property type="molecule type" value="Genomic_DNA"/>
</dbReference>